<comment type="subcellular location">
    <subcellularLocation>
        <location evidence="1">Cell membrane</location>
        <topology evidence="1">Multi-pass membrane protein</topology>
    </subcellularLocation>
</comment>
<evidence type="ECO:0008006" key="9">
    <source>
        <dbReference type="Google" id="ProtNLM"/>
    </source>
</evidence>
<evidence type="ECO:0000256" key="5">
    <source>
        <dbReference type="ARBA" id="ARBA00023136"/>
    </source>
</evidence>
<evidence type="ECO:0000256" key="1">
    <source>
        <dbReference type="ARBA" id="ARBA00004651"/>
    </source>
</evidence>
<dbReference type="Pfam" id="PF02653">
    <property type="entry name" value="BPD_transp_2"/>
    <property type="match status" value="1"/>
</dbReference>
<feature type="transmembrane region" description="Helical" evidence="6">
    <location>
        <begin position="108"/>
        <end position="126"/>
    </location>
</feature>
<keyword evidence="4 6" id="KW-1133">Transmembrane helix</keyword>
<feature type="transmembrane region" description="Helical" evidence="6">
    <location>
        <begin position="261"/>
        <end position="279"/>
    </location>
</feature>
<evidence type="ECO:0000256" key="4">
    <source>
        <dbReference type="ARBA" id="ARBA00022989"/>
    </source>
</evidence>
<keyword evidence="8" id="KW-1185">Reference proteome</keyword>
<dbReference type="InterPro" id="IPR001851">
    <property type="entry name" value="ABC_transp_permease"/>
</dbReference>
<evidence type="ECO:0000256" key="2">
    <source>
        <dbReference type="ARBA" id="ARBA00022475"/>
    </source>
</evidence>
<evidence type="ECO:0000313" key="8">
    <source>
        <dbReference type="Proteomes" id="UP000433050"/>
    </source>
</evidence>
<feature type="transmembrane region" description="Helical" evidence="6">
    <location>
        <begin position="214"/>
        <end position="232"/>
    </location>
</feature>
<name>A0A5S9PWK8_9HYPH</name>
<dbReference type="Proteomes" id="UP000433050">
    <property type="component" value="Unassembled WGS sequence"/>
</dbReference>
<dbReference type="GO" id="GO:0005886">
    <property type="term" value="C:plasma membrane"/>
    <property type="evidence" value="ECO:0007669"/>
    <property type="project" value="UniProtKB-SubCell"/>
</dbReference>
<feature type="transmembrane region" description="Helical" evidence="6">
    <location>
        <begin position="32"/>
        <end position="52"/>
    </location>
</feature>
<reference evidence="7 8" key="1">
    <citation type="submission" date="2019-12" db="EMBL/GenBank/DDBJ databases">
        <authorList>
            <person name="Reyes-Prieto M."/>
        </authorList>
    </citation>
    <scope>NUCLEOTIDE SEQUENCE [LARGE SCALE GENOMIC DNA]</scope>
    <source>
        <strain evidence="7">HF14-78462</strain>
    </source>
</reference>
<organism evidence="7 8">
    <name type="scientific">Starkeya nomas</name>
    <dbReference type="NCBI Taxonomy" id="2666134"/>
    <lineage>
        <taxon>Bacteria</taxon>
        <taxon>Pseudomonadati</taxon>
        <taxon>Pseudomonadota</taxon>
        <taxon>Alphaproteobacteria</taxon>
        <taxon>Hyphomicrobiales</taxon>
        <taxon>Xanthobacteraceae</taxon>
        <taxon>Starkeya</taxon>
    </lineage>
</organism>
<evidence type="ECO:0000256" key="6">
    <source>
        <dbReference type="SAM" id="Phobius"/>
    </source>
</evidence>
<keyword evidence="5 6" id="KW-0472">Membrane</keyword>
<feature type="transmembrane region" description="Helical" evidence="6">
    <location>
        <begin position="343"/>
        <end position="365"/>
    </location>
</feature>
<protein>
    <recommendedName>
        <fullName evidence="9">Branched-chain amino acid transport system / permease component</fullName>
    </recommendedName>
</protein>
<dbReference type="PANTHER" id="PTHR47089">
    <property type="entry name" value="ABC TRANSPORTER, PERMEASE PROTEIN"/>
    <property type="match status" value="1"/>
</dbReference>
<feature type="transmembrane region" description="Helical" evidence="6">
    <location>
        <begin position="83"/>
        <end position="101"/>
    </location>
</feature>
<dbReference type="AlphaFoldDB" id="A0A5S9PWK8"/>
<evidence type="ECO:0000313" key="7">
    <source>
        <dbReference type="EMBL" id="CAA0109421.1"/>
    </source>
</evidence>
<feature type="transmembrane region" description="Helical" evidence="6">
    <location>
        <begin position="167"/>
        <end position="186"/>
    </location>
</feature>
<keyword evidence="3 6" id="KW-0812">Transmembrane</keyword>
<gene>
    <name evidence="7" type="ORF">STARVERO_03728</name>
</gene>
<sequence>MEKGAVSGVEPGTGLTKLLPQGGDRLRRAAEFVAVPAFALLVAAALFSAVLLGMGQSPLAFFELLWRGAFGSAFSWQNTLQRAAPLILTALCVALPARAGLMVIGGEGAFVVGGLAAAIAPLPFLGLAPAPVLLALMAAAGMLAGALWIGLVGVLRYRRGVNETISSLLLTYIAVAILSFLVEGPLRDPATPNKPSTHPIGADVMLAPIPGTSVHWGLVAGIVACVLAHLLINRTSTGFAIRIAGGNPRTALGQGLPVGKLIVLCCLLAGGAAGLAGFFDVATVHGAANVSLVAGYGFTGILVSFLARHNALAIPPVAILFGGIGAAGGLIQRRLGLPDATVALLEGVIFVTLLTSETLYGRFALFQPRAARPRP</sequence>
<dbReference type="RefSeq" id="WP_159600714.1">
    <property type="nucleotide sequence ID" value="NZ_CACSAS010000001.1"/>
</dbReference>
<feature type="transmembrane region" description="Helical" evidence="6">
    <location>
        <begin position="132"/>
        <end position="155"/>
    </location>
</feature>
<evidence type="ECO:0000256" key="3">
    <source>
        <dbReference type="ARBA" id="ARBA00022692"/>
    </source>
</evidence>
<dbReference type="PANTHER" id="PTHR47089:SF1">
    <property type="entry name" value="GUANOSINE ABC TRANSPORTER PERMEASE PROTEIN NUPP"/>
    <property type="match status" value="1"/>
</dbReference>
<proteinExistence type="predicted"/>
<keyword evidence="2" id="KW-1003">Cell membrane</keyword>
<dbReference type="EMBL" id="CACSAS010000001">
    <property type="protein sequence ID" value="CAA0109421.1"/>
    <property type="molecule type" value="Genomic_DNA"/>
</dbReference>
<feature type="transmembrane region" description="Helical" evidence="6">
    <location>
        <begin position="285"/>
        <end position="305"/>
    </location>
</feature>
<dbReference type="CDD" id="cd06580">
    <property type="entry name" value="TM_PBP1_transp_TpRbsC_like"/>
    <property type="match status" value="1"/>
</dbReference>
<accession>A0A5S9PWK8</accession>
<feature type="transmembrane region" description="Helical" evidence="6">
    <location>
        <begin position="312"/>
        <end position="331"/>
    </location>
</feature>
<dbReference type="GO" id="GO:0022857">
    <property type="term" value="F:transmembrane transporter activity"/>
    <property type="evidence" value="ECO:0007669"/>
    <property type="project" value="InterPro"/>
</dbReference>